<reference evidence="2 3" key="1">
    <citation type="submission" date="2018-09" db="EMBL/GenBank/DDBJ databases">
        <title>YIM 75507 draft genome.</title>
        <authorList>
            <person name="Tang S."/>
            <person name="Feng Y."/>
        </authorList>
    </citation>
    <scope>NUCLEOTIDE SEQUENCE [LARGE SCALE GENOMIC DNA]</scope>
    <source>
        <strain evidence="2 3">YIM 75507</strain>
    </source>
</reference>
<protein>
    <submittedName>
        <fullName evidence="2">Uncharacterized protein</fullName>
    </submittedName>
</protein>
<feature type="compositionally biased region" description="Pro residues" evidence="1">
    <location>
        <begin position="153"/>
        <end position="163"/>
    </location>
</feature>
<comment type="caution">
    <text evidence="2">The sequence shown here is derived from an EMBL/GenBank/DDBJ whole genome shotgun (WGS) entry which is preliminary data.</text>
</comment>
<proteinExistence type="predicted"/>
<dbReference type="Proteomes" id="UP000265768">
    <property type="component" value="Unassembled WGS sequence"/>
</dbReference>
<evidence type="ECO:0000313" key="2">
    <source>
        <dbReference type="EMBL" id="RJL21063.1"/>
    </source>
</evidence>
<dbReference type="AlphaFoldDB" id="A0A3A4A5Y0"/>
<dbReference type="OrthoDB" id="4253218at2"/>
<feature type="region of interest" description="Disordered" evidence="1">
    <location>
        <begin position="140"/>
        <end position="163"/>
    </location>
</feature>
<dbReference type="RefSeq" id="WP_119931524.1">
    <property type="nucleotide sequence ID" value="NZ_QZEY01000027.1"/>
</dbReference>
<sequence>MTAPEPTESTESTEPAAPDVLDRARTLIATNGLYKGPFVDRDQHRADGRPWRACALCPAGAIALVCGLDPWDWVHLGPPDPAQRAAATALLLLLEHLQRRGQIPVVETHPLRLVGEWTDAPQRTATDVLIELRLAAEYGREQPVPDPDDLERPAPPQSDPTEE</sequence>
<keyword evidence="3" id="KW-1185">Reference proteome</keyword>
<evidence type="ECO:0000313" key="3">
    <source>
        <dbReference type="Proteomes" id="UP000265768"/>
    </source>
</evidence>
<dbReference type="InterPro" id="IPR045677">
    <property type="entry name" value="DUF6197"/>
</dbReference>
<evidence type="ECO:0000256" key="1">
    <source>
        <dbReference type="SAM" id="MobiDB-lite"/>
    </source>
</evidence>
<dbReference type="EMBL" id="QZEY01000027">
    <property type="protein sequence ID" value="RJL21063.1"/>
    <property type="molecule type" value="Genomic_DNA"/>
</dbReference>
<name>A0A3A4A5Y0_9ACTN</name>
<organism evidence="2 3">
    <name type="scientific">Bailinhaonella thermotolerans</name>
    <dbReference type="NCBI Taxonomy" id="1070861"/>
    <lineage>
        <taxon>Bacteria</taxon>
        <taxon>Bacillati</taxon>
        <taxon>Actinomycetota</taxon>
        <taxon>Actinomycetes</taxon>
        <taxon>Streptosporangiales</taxon>
        <taxon>Streptosporangiaceae</taxon>
        <taxon>Bailinhaonella</taxon>
    </lineage>
</organism>
<accession>A0A3A4A5Y0</accession>
<gene>
    <name evidence="2" type="ORF">D5H75_38260</name>
</gene>
<dbReference type="Pfam" id="PF19698">
    <property type="entry name" value="DUF6197"/>
    <property type="match status" value="1"/>
</dbReference>